<sequence length="84" mass="9757">MKADNRIVSGIPFHYLKDYFNTVSTSCSENDYYGDHWHVKLMPLDDQVHGIIHLPRTEIYFEGDQNIIDIQMDAYRMTFLSAGG</sequence>
<dbReference type="Pfam" id="PF09189">
    <property type="entry name" value="MoaD_arch"/>
    <property type="match status" value="1"/>
</dbReference>
<evidence type="ECO:0000259" key="1">
    <source>
        <dbReference type="Pfam" id="PF09189"/>
    </source>
</evidence>
<keyword evidence="3" id="KW-1185">Reference proteome</keyword>
<organism evidence="2 3">
    <name type="scientific">Petrocella atlantisensis</name>
    <dbReference type="NCBI Taxonomy" id="2173034"/>
    <lineage>
        <taxon>Bacteria</taxon>
        <taxon>Bacillati</taxon>
        <taxon>Bacillota</taxon>
        <taxon>Clostridia</taxon>
        <taxon>Lachnospirales</taxon>
        <taxon>Vallitaleaceae</taxon>
        <taxon>Petrocella</taxon>
    </lineage>
</organism>
<dbReference type="Proteomes" id="UP000279029">
    <property type="component" value="Chromosome"/>
</dbReference>
<dbReference type="InterPro" id="IPR036473">
    <property type="entry name" value="Mopterin_CF_MoaD-rel_C_sf"/>
</dbReference>
<name>A0A3P7NZ81_9FIRM</name>
<feature type="domain" description="Molybdopterin cofactor biosynthesis MoaD-related C-terminal" evidence="1">
    <location>
        <begin position="6"/>
        <end position="84"/>
    </location>
</feature>
<dbReference type="InterPro" id="IPR015272">
    <property type="entry name" value="MoadD_C"/>
</dbReference>
<dbReference type="KEGG" id="cbar:PATL70BA_0761"/>
<evidence type="ECO:0000313" key="3">
    <source>
        <dbReference type="Proteomes" id="UP000279029"/>
    </source>
</evidence>
<protein>
    <recommendedName>
        <fullName evidence="1">Molybdopterin cofactor biosynthesis MoaD-related C-terminal domain-containing protein</fullName>
    </recommendedName>
</protein>
<gene>
    <name evidence="2" type="ORF">PATL70BA_0761</name>
</gene>
<dbReference type="EMBL" id="LR130778">
    <property type="protein sequence ID" value="VDN46630.1"/>
    <property type="molecule type" value="Genomic_DNA"/>
</dbReference>
<dbReference type="AlphaFoldDB" id="A0A3P7NZ81"/>
<dbReference type="RefSeq" id="WP_125136110.1">
    <property type="nucleotide sequence ID" value="NZ_LR130778.1"/>
</dbReference>
<accession>A0A3P7NZ81</accession>
<dbReference type="OrthoDB" id="1798819at2"/>
<evidence type="ECO:0000313" key="2">
    <source>
        <dbReference type="EMBL" id="VDN46630.1"/>
    </source>
</evidence>
<dbReference type="Gene3D" id="3.30.1370.80">
    <property type="entry name" value="Molybdopterin cofactor biosynthesis MoaD-related, C-terminal domain"/>
    <property type="match status" value="1"/>
</dbReference>
<proteinExistence type="predicted"/>
<reference evidence="2 3" key="1">
    <citation type="submission" date="2018-09" db="EMBL/GenBank/DDBJ databases">
        <authorList>
            <person name="Postec A."/>
        </authorList>
    </citation>
    <scope>NUCLEOTIDE SEQUENCE [LARGE SCALE GENOMIC DNA]</scope>
    <source>
        <strain evidence="2">70B-A</strain>
    </source>
</reference>